<proteinExistence type="predicted"/>
<dbReference type="PANTHER" id="PTHR45527:SF1">
    <property type="entry name" value="FATTY ACID SYNTHASE"/>
    <property type="match status" value="1"/>
</dbReference>
<evidence type="ECO:0000256" key="1">
    <source>
        <dbReference type="SAM" id="MobiDB-lite"/>
    </source>
</evidence>
<dbReference type="Pfam" id="PF00550">
    <property type="entry name" value="PP-binding"/>
    <property type="match status" value="1"/>
</dbReference>
<dbReference type="InterPro" id="IPR042099">
    <property type="entry name" value="ANL_N_sf"/>
</dbReference>
<comment type="caution">
    <text evidence="4">The sequence shown here is derived from an EMBL/GenBank/DDBJ whole genome shotgun (WGS) entry which is preliminary data.</text>
</comment>
<gene>
    <name evidence="4" type="ORF">WIS52_11610</name>
</gene>
<feature type="region of interest" description="Disordered" evidence="1">
    <location>
        <begin position="1340"/>
        <end position="1388"/>
    </location>
</feature>
<name>A0ABV1KB72_9PSEU</name>
<accession>A0ABV1KB72</accession>
<feature type="transmembrane region" description="Helical" evidence="2">
    <location>
        <begin position="929"/>
        <end position="959"/>
    </location>
</feature>
<dbReference type="InterPro" id="IPR045851">
    <property type="entry name" value="AMP-bd_C_sf"/>
</dbReference>
<keyword evidence="5" id="KW-1185">Reference proteome</keyword>
<dbReference type="Pfam" id="PF14602">
    <property type="entry name" value="Hexapep_2"/>
    <property type="match status" value="1"/>
</dbReference>
<dbReference type="InterPro" id="IPR000873">
    <property type="entry name" value="AMP-dep_synth/lig_dom"/>
</dbReference>
<dbReference type="Gene3D" id="1.10.1200.10">
    <property type="entry name" value="ACP-like"/>
    <property type="match status" value="1"/>
</dbReference>
<dbReference type="Gene3D" id="2.160.10.10">
    <property type="entry name" value="Hexapeptide repeat proteins"/>
    <property type="match status" value="2"/>
</dbReference>
<dbReference type="Gene3D" id="3.40.50.12780">
    <property type="entry name" value="N-terminal domain of ligase-like"/>
    <property type="match status" value="1"/>
</dbReference>
<dbReference type="PROSITE" id="PS00455">
    <property type="entry name" value="AMP_BINDING"/>
    <property type="match status" value="1"/>
</dbReference>
<dbReference type="CDD" id="cd05930">
    <property type="entry name" value="A_NRPS"/>
    <property type="match status" value="1"/>
</dbReference>
<reference evidence="4 5" key="1">
    <citation type="submission" date="2024-03" db="EMBL/GenBank/DDBJ databases">
        <title>Draft genome sequence of Pseudonocardia nematodicida JCM 31783.</title>
        <authorList>
            <person name="Butdee W."/>
            <person name="Duangmal K."/>
        </authorList>
    </citation>
    <scope>NUCLEOTIDE SEQUENCE [LARGE SCALE GENOMIC DNA]</scope>
    <source>
        <strain evidence="4 5">JCM 31783</strain>
    </source>
</reference>
<evidence type="ECO:0000313" key="5">
    <source>
        <dbReference type="Proteomes" id="UP001494902"/>
    </source>
</evidence>
<dbReference type="Gene3D" id="1.10.490.110">
    <property type="entry name" value="Uncharacterized conserved protein DUF2267"/>
    <property type="match status" value="1"/>
</dbReference>
<feature type="transmembrane region" description="Helical" evidence="2">
    <location>
        <begin position="1180"/>
        <end position="1203"/>
    </location>
</feature>
<dbReference type="InterPro" id="IPR011004">
    <property type="entry name" value="Trimer_LpxA-like_sf"/>
</dbReference>
<keyword evidence="2" id="KW-0472">Membrane</keyword>
<feature type="transmembrane region" description="Helical" evidence="2">
    <location>
        <begin position="690"/>
        <end position="712"/>
    </location>
</feature>
<sequence>MPRRELDGRVLVPGATLEAPRTRPGEHLAEVFEEAVDRHPDAVAVDTGDRELTYRDLDGRADRLARHLRDRGHGPGTVAGLLLDDPVETYTAMLGALKAGVTFVPLDVGFPGDRIDYILHDSAAGLLLTTRSARDAVEGIGAEVETLVVDGDEAGGIADRPATRLDPADRRDGTEHPAYLIYTSGSTGRPKGVVIGHPAICNFVRVAADEYGVRGDDRMYQGLTLAFDFSVEEIWTAFLVGATLVPKPPGASMVGEELHDFLAERRVTAMCCVPTLLATLDADLDDLRFLLVSGEACPQDLVRRWYRDDRRFLNVYGPTEATVTATWTELHPDRAVTIGEPLPTYAVVVLDTGDDDPGDDDPAAGAGGPARALPFGETGEIAIAGVGLAEGYLNRDEKTAEVFVDDVLDLPHNPSGRLYRTGDLGRVDSSGEIEYQGRIDLQVKIRGYRIEIGEIEAVLQDHPAVAMAVVDTYEATPGTPELVGYYSVARDADAPDPDELRDTLRDRLPSYMVPTYLEHLDRIPMTTSDKADRKNLPAPSGGRIASSGPVVAPETDVERGLAAELATALGADVAEISVTADVFDDLGATSLLMAGFTAAVRRRGDLPTVAARDVYRNPTVRGLAAALGDPPATTGDAPAPRVEPVRPRPVAHALTGTGQLLFLLAGGFAFAVTMVAGYRWISAGPDAGALVGRSAVWSAGVLAAVVLLPVLVKWTVVGRFRTGSVPLWGFGHFRFWVVSTLIRSSPMVLLAGTPPYQWWLRLLGARIGRNTAIFTRNVPVATDLIRIGRRTVVYPETSLQGYRAVPGALEFGTVEIGDDCVVGEASVLDTWTGMEGGAQLGHASALRSGHTVPAGEVWHGSPAGAADADYRTAPPSGAGRARRFVYSGFVVGGGWLLGTALLALTTWLFSRFAPEVAGWIGLTAAQLGMHWWFFAVGALAVMALYLLAVLGATLVVLVVPRVASLLVRPGETYALFGIRHLAQQIVTGLSNSRFLVLMLGDSSFVTGYLRALGYDLGRMQQTGSNFGTQLRQEAPHLSSVGGGTMVSDGLRIMNTDLSHDSFRVRPVEVGERNFVGNDVHFPPDARTGENVLLATKVMVPTEGPVRSDVGLLGSPPMEIPRTGAGPHPNHPDTDEELARRLRSKNLYNTTTLLTTLLVRAFGVALALVPIGFTVALWPSWGLWALGPAVFLGPLLLMAWSALLERATLGFRGLQPRTASIYDRYFWFHERLWKLYVRPVLAGSPLLVWRNRLAGLPAGRRVFDDGASLPEKSLVTIGDDAVLNAGSVIQCHSLEDGRFESGRVRVGDGASIGVQAFVHYSTEIGDGARLAADSFLMKGEQVGPGESWGGNPAEPESADEPPAPDHRSVAPVSDAGQDIPGSEDPAGPRRLTDEVFLSRVQRQLGVHDLDQATSASVAVLETVAGSLDAGGRAALADRLPPGLRARVPALHDGLHSPGQHAIAD</sequence>
<dbReference type="InterPro" id="IPR009081">
    <property type="entry name" value="PP-bd_ACP"/>
</dbReference>
<dbReference type="InterPro" id="IPR001451">
    <property type="entry name" value="Hexapep"/>
</dbReference>
<dbReference type="NCBIfam" id="TIGR01733">
    <property type="entry name" value="AA-adenyl-dom"/>
    <property type="match status" value="1"/>
</dbReference>
<dbReference type="InterPro" id="IPR018727">
    <property type="entry name" value="DUF2267"/>
</dbReference>
<dbReference type="SUPFAM" id="SSF56801">
    <property type="entry name" value="Acetyl-CoA synthetase-like"/>
    <property type="match status" value="1"/>
</dbReference>
<dbReference type="InterPro" id="IPR025110">
    <property type="entry name" value="AMP-bd_C"/>
</dbReference>
<feature type="transmembrane region" description="Helical" evidence="2">
    <location>
        <begin position="660"/>
        <end position="678"/>
    </location>
</feature>
<organism evidence="4 5">
    <name type="scientific">Pseudonocardia nematodicida</name>
    <dbReference type="NCBI Taxonomy" id="1206997"/>
    <lineage>
        <taxon>Bacteria</taxon>
        <taxon>Bacillati</taxon>
        <taxon>Actinomycetota</taxon>
        <taxon>Actinomycetes</taxon>
        <taxon>Pseudonocardiales</taxon>
        <taxon>Pseudonocardiaceae</taxon>
        <taxon>Pseudonocardia</taxon>
    </lineage>
</organism>
<evidence type="ECO:0000259" key="3">
    <source>
        <dbReference type="PROSITE" id="PS50075"/>
    </source>
</evidence>
<dbReference type="EMBL" id="JBEDNQ010000004">
    <property type="protein sequence ID" value="MEQ3551119.1"/>
    <property type="molecule type" value="Genomic_DNA"/>
</dbReference>
<protein>
    <submittedName>
        <fullName evidence="4">Pls/PosA family non-ribosomal peptide synthetase</fullName>
    </submittedName>
</protein>
<dbReference type="Gene3D" id="3.30.300.30">
    <property type="match status" value="1"/>
</dbReference>
<feature type="transmembrane region" description="Helical" evidence="2">
    <location>
        <begin position="732"/>
        <end position="752"/>
    </location>
</feature>
<dbReference type="InterPro" id="IPR020845">
    <property type="entry name" value="AMP-binding_CS"/>
</dbReference>
<dbReference type="Pfam" id="PF10025">
    <property type="entry name" value="DUF2267"/>
    <property type="match status" value="1"/>
</dbReference>
<dbReference type="InterPro" id="IPR012728">
    <property type="entry name" value="Pls/PosA_C"/>
</dbReference>
<keyword evidence="2" id="KW-1133">Transmembrane helix</keyword>
<evidence type="ECO:0000313" key="4">
    <source>
        <dbReference type="EMBL" id="MEQ3551119.1"/>
    </source>
</evidence>
<dbReference type="PROSITE" id="PS50075">
    <property type="entry name" value="CARRIER"/>
    <property type="match status" value="1"/>
</dbReference>
<feature type="domain" description="Carrier" evidence="3">
    <location>
        <begin position="552"/>
        <end position="631"/>
    </location>
</feature>
<dbReference type="Pfam" id="PF13193">
    <property type="entry name" value="AMP-binding_C"/>
    <property type="match status" value="1"/>
</dbReference>
<dbReference type="InterPro" id="IPR036736">
    <property type="entry name" value="ACP-like_sf"/>
</dbReference>
<dbReference type="Pfam" id="PF00501">
    <property type="entry name" value="AMP-binding"/>
    <property type="match status" value="1"/>
</dbReference>
<dbReference type="SUPFAM" id="SSF47336">
    <property type="entry name" value="ACP-like"/>
    <property type="match status" value="1"/>
</dbReference>
<feature type="transmembrane region" description="Helical" evidence="2">
    <location>
        <begin position="1146"/>
        <end position="1168"/>
    </location>
</feature>
<dbReference type="SUPFAM" id="SSF51161">
    <property type="entry name" value="Trimeric LpxA-like enzymes"/>
    <property type="match status" value="3"/>
</dbReference>
<feature type="transmembrane region" description="Helical" evidence="2">
    <location>
        <begin position="884"/>
        <end position="909"/>
    </location>
</feature>
<dbReference type="Proteomes" id="UP001494902">
    <property type="component" value="Unassembled WGS sequence"/>
</dbReference>
<keyword evidence="2" id="KW-0812">Transmembrane</keyword>
<dbReference type="RefSeq" id="WP_349298189.1">
    <property type="nucleotide sequence ID" value="NZ_JBEDNQ010000004.1"/>
</dbReference>
<feature type="region of interest" description="Disordered" evidence="1">
    <location>
        <begin position="523"/>
        <end position="552"/>
    </location>
</feature>
<dbReference type="NCBIfam" id="TIGR02353">
    <property type="entry name" value="NRPS_term_dom"/>
    <property type="match status" value="1"/>
</dbReference>
<dbReference type="InterPro" id="IPR010071">
    <property type="entry name" value="AA_adenyl_dom"/>
</dbReference>
<evidence type="ECO:0000256" key="2">
    <source>
        <dbReference type="SAM" id="Phobius"/>
    </source>
</evidence>
<dbReference type="PANTHER" id="PTHR45527">
    <property type="entry name" value="NONRIBOSOMAL PEPTIDE SYNTHETASE"/>
    <property type="match status" value="1"/>
</dbReference>
<dbReference type="InterPro" id="IPR038282">
    <property type="entry name" value="DUF2267_sf"/>
</dbReference>